<gene>
    <name evidence="1" type="primary">g8369</name>
    <name evidence="1" type="ORF">VP750_LOCUS7195</name>
</gene>
<dbReference type="EMBL" id="CAXHTA020000012">
    <property type="protein sequence ID" value="CAL5225536.1"/>
    <property type="molecule type" value="Genomic_DNA"/>
</dbReference>
<keyword evidence="2" id="KW-1185">Reference proteome</keyword>
<sequence length="122" mass="13123">MDVQCLSYYLEGLVVLVAEQPASIVYIVCGSDVPVKGLGSVPPKFSSSSLSSPHLAWAPSCCVVALHRETSQARSAVPTAEVCVETALQMALRLRPGSLLMASLYKSVLSCWGRRSPRTRRS</sequence>
<proteinExistence type="predicted"/>
<organism evidence="1 2">
    <name type="scientific">Coccomyxa viridis</name>
    <dbReference type="NCBI Taxonomy" id="1274662"/>
    <lineage>
        <taxon>Eukaryota</taxon>
        <taxon>Viridiplantae</taxon>
        <taxon>Chlorophyta</taxon>
        <taxon>core chlorophytes</taxon>
        <taxon>Trebouxiophyceae</taxon>
        <taxon>Trebouxiophyceae incertae sedis</taxon>
        <taxon>Coccomyxaceae</taxon>
        <taxon>Coccomyxa</taxon>
    </lineage>
</organism>
<evidence type="ECO:0000313" key="1">
    <source>
        <dbReference type="EMBL" id="CAL5225536.1"/>
    </source>
</evidence>
<accession>A0ABP1G194</accession>
<comment type="caution">
    <text evidence="1">The sequence shown here is derived from an EMBL/GenBank/DDBJ whole genome shotgun (WGS) entry which is preliminary data.</text>
</comment>
<dbReference type="Proteomes" id="UP001497392">
    <property type="component" value="Unassembled WGS sequence"/>
</dbReference>
<name>A0ABP1G194_9CHLO</name>
<protein>
    <submittedName>
        <fullName evidence="1">G8369 protein</fullName>
    </submittedName>
</protein>
<evidence type="ECO:0000313" key="2">
    <source>
        <dbReference type="Proteomes" id="UP001497392"/>
    </source>
</evidence>
<reference evidence="1 2" key="1">
    <citation type="submission" date="2024-06" db="EMBL/GenBank/DDBJ databases">
        <authorList>
            <person name="Kraege A."/>
            <person name="Thomma B."/>
        </authorList>
    </citation>
    <scope>NUCLEOTIDE SEQUENCE [LARGE SCALE GENOMIC DNA]</scope>
</reference>